<evidence type="ECO:0000256" key="1">
    <source>
        <dbReference type="ARBA" id="ARBA00022801"/>
    </source>
</evidence>
<dbReference type="Gene3D" id="3.40.50.1820">
    <property type="entry name" value="alpha/beta hydrolase"/>
    <property type="match status" value="1"/>
</dbReference>
<keyword evidence="4" id="KW-1185">Reference proteome</keyword>
<protein>
    <recommendedName>
        <fullName evidence="2">AB hydrolase-1 domain-containing protein</fullName>
    </recommendedName>
</protein>
<evidence type="ECO:0000259" key="2">
    <source>
        <dbReference type="Pfam" id="PF00561"/>
    </source>
</evidence>
<dbReference type="PANTHER" id="PTHR43798:SF31">
    <property type="entry name" value="AB HYDROLASE SUPERFAMILY PROTEIN YCLE"/>
    <property type="match status" value="1"/>
</dbReference>
<proteinExistence type="predicted"/>
<evidence type="ECO:0000313" key="3">
    <source>
        <dbReference type="EMBL" id="GAA2351655.1"/>
    </source>
</evidence>
<dbReference type="InterPro" id="IPR000073">
    <property type="entry name" value="AB_hydrolase_1"/>
</dbReference>
<accession>A0ABN3GH97</accession>
<feature type="domain" description="AB hydrolase-1" evidence="2">
    <location>
        <begin position="34"/>
        <end position="142"/>
    </location>
</feature>
<evidence type="ECO:0000313" key="4">
    <source>
        <dbReference type="Proteomes" id="UP001501444"/>
    </source>
</evidence>
<organism evidence="3 4">
    <name type="scientific">Dactylosporangium salmoneum</name>
    <dbReference type="NCBI Taxonomy" id="53361"/>
    <lineage>
        <taxon>Bacteria</taxon>
        <taxon>Bacillati</taxon>
        <taxon>Actinomycetota</taxon>
        <taxon>Actinomycetes</taxon>
        <taxon>Micromonosporales</taxon>
        <taxon>Micromonosporaceae</taxon>
        <taxon>Dactylosporangium</taxon>
    </lineage>
</organism>
<dbReference type="SUPFAM" id="SSF53474">
    <property type="entry name" value="alpha/beta-Hydrolases"/>
    <property type="match status" value="1"/>
</dbReference>
<dbReference type="PANTHER" id="PTHR43798">
    <property type="entry name" value="MONOACYLGLYCEROL LIPASE"/>
    <property type="match status" value="1"/>
</dbReference>
<keyword evidence="1" id="KW-0378">Hydrolase</keyword>
<name>A0ABN3GH97_9ACTN</name>
<dbReference type="Pfam" id="PF00561">
    <property type="entry name" value="Abhydrolase_1"/>
    <property type="match status" value="1"/>
</dbReference>
<dbReference type="RefSeq" id="WP_344614130.1">
    <property type="nucleotide sequence ID" value="NZ_BAAARV010000031.1"/>
</dbReference>
<dbReference type="EMBL" id="BAAARV010000031">
    <property type="protein sequence ID" value="GAA2351655.1"/>
    <property type="molecule type" value="Genomic_DNA"/>
</dbReference>
<gene>
    <name evidence="3" type="ORF">GCM10010170_041910</name>
</gene>
<reference evidence="3 4" key="1">
    <citation type="journal article" date="2019" name="Int. J. Syst. Evol. Microbiol.">
        <title>The Global Catalogue of Microorganisms (GCM) 10K type strain sequencing project: providing services to taxonomists for standard genome sequencing and annotation.</title>
        <authorList>
            <consortium name="The Broad Institute Genomics Platform"/>
            <consortium name="The Broad Institute Genome Sequencing Center for Infectious Disease"/>
            <person name="Wu L."/>
            <person name="Ma J."/>
        </authorList>
    </citation>
    <scope>NUCLEOTIDE SEQUENCE [LARGE SCALE GENOMIC DNA]</scope>
    <source>
        <strain evidence="3 4">JCM 3272</strain>
    </source>
</reference>
<comment type="caution">
    <text evidence="3">The sequence shown here is derived from an EMBL/GenBank/DDBJ whole genome shotgun (WGS) entry which is preliminary data.</text>
</comment>
<sequence>MNATLATPNRLVTVAAGVDLAVHDTSGPDVAAGPPVVLLHGLASTHRWWDLVADRLPDRRLIWFDHRGHGQSSTPPSGYTVESFADDAAVVLDALATGPCVIAGHSLGATVALELAARRPDLVAGLCLIDGGIYDPHILFGASWWEAQYRMLLNRRIAPTPAMLTAWARGHGLPPAAVPALLANYQPEPTTAPDHHRPAGLRLAVEHEIQAARSLWRHDPAATLAATAAPTIAVLARPGDPAAAATHLQALLHTLDRAGRIVPVRWIDGGHDLPLEQPGHVAAAITRLADTVSAHHGADA</sequence>
<dbReference type="Proteomes" id="UP001501444">
    <property type="component" value="Unassembled WGS sequence"/>
</dbReference>
<dbReference type="InterPro" id="IPR050266">
    <property type="entry name" value="AB_hydrolase_sf"/>
</dbReference>
<dbReference type="InterPro" id="IPR029058">
    <property type="entry name" value="AB_hydrolase_fold"/>
</dbReference>